<accession>A0A7X9X360</accession>
<reference evidence="5 6" key="1">
    <citation type="submission" date="2020-04" db="EMBL/GenBank/DDBJ databases">
        <title>Paraburkholderia sp. G-4-1-8 isolated from soil.</title>
        <authorList>
            <person name="Dahal R.H."/>
        </authorList>
    </citation>
    <scope>NUCLEOTIDE SEQUENCE [LARGE SCALE GENOMIC DNA]</scope>
    <source>
        <strain evidence="5 6">G-4-1-8</strain>
    </source>
</reference>
<dbReference type="AlphaFoldDB" id="A0A7X9X360"/>
<dbReference type="RefSeq" id="WP_169496865.1">
    <property type="nucleotide sequence ID" value="NZ_JABBFZ010000003.1"/>
</dbReference>
<evidence type="ECO:0000259" key="4">
    <source>
        <dbReference type="PROSITE" id="PS50943"/>
    </source>
</evidence>
<dbReference type="InterPro" id="IPR050807">
    <property type="entry name" value="TransReg_Diox_bact_type"/>
</dbReference>
<comment type="caution">
    <text evidence="5">The sequence shown here is derived from an EMBL/GenBank/DDBJ whole genome shotgun (WGS) entry which is preliminary data.</text>
</comment>
<evidence type="ECO:0000256" key="2">
    <source>
        <dbReference type="ARBA" id="ARBA00023125"/>
    </source>
</evidence>
<dbReference type="SUPFAM" id="SSF47413">
    <property type="entry name" value="lambda repressor-like DNA-binding domains"/>
    <property type="match status" value="1"/>
</dbReference>
<feature type="domain" description="HTH cro/C1-type" evidence="4">
    <location>
        <begin position="18"/>
        <end position="72"/>
    </location>
</feature>
<dbReference type="GO" id="GO:0005829">
    <property type="term" value="C:cytosol"/>
    <property type="evidence" value="ECO:0007669"/>
    <property type="project" value="TreeGrafter"/>
</dbReference>
<dbReference type="PROSITE" id="PS50943">
    <property type="entry name" value="HTH_CROC1"/>
    <property type="match status" value="1"/>
</dbReference>
<keyword evidence="1" id="KW-0805">Transcription regulation</keyword>
<dbReference type="GO" id="GO:0003677">
    <property type="term" value="F:DNA binding"/>
    <property type="evidence" value="ECO:0007669"/>
    <property type="project" value="UniProtKB-KW"/>
</dbReference>
<keyword evidence="6" id="KW-1185">Reference proteome</keyword>
<dbReference type="CDD" id="cd00093">
    <property type="entry name" value="HTH_XRE"/>
    <property type="match status" value="1"/>
</dbReference>
<dbReference type="Proteomes" id="UP000583127">
    <property type="component" value="Unassembled WGS sequence"/>
</dbReference>
<sequence length="83" mass="9351">MSVAPTQCRLVAIFAANVRRRRIELDLSQEALAERAGVHRTYVGMLERSEKNVTIYNIERIADALGVEPASLLQDRKKSARRA</sequence>
<keyword evidence="2" id="KW-0238">DNA-binding</keyword>
<dbReference type="GO" id="GO:0003700">
    <property type="term" value="F:DNA-binding transcription factor activity"/>
    <property type="evidence" value="ECO:0007669"/>
    <property type="project" value="TreeGrafter"/>
</dbReference>
<keyword evidence="3" id="KW-0804">Transcription</keyword>
<gene>
    <name evidence="5" type="ORF">HHL14_06975</name>
</gene>
<proteinExistence type="predicted"/>
<dbReference type="InterPro" id="IPR001387">
    <property type="entry name" value="Cro/C1-type_HTH"/>
</dbReference>
<dbReference type="Pfam" id="PF01381">
    <property type="entry name" value="HTH_3"/>
    <property type="match status" value="1"/>
</dbReference>
<organism evidence="5 6">
    <name type="scientific">Paraburkholderia antibiotica</name>
    <dbReference type="NCBI Taxonomy" id="2728839"/>
    <lineage>
        <taxon>Bacteria</taxon>
        <taxon>Pseudomonadati</taxon>
        <taxon>Pseudomonadota</taxon>
        <taxon>Betaproteobacteria</taxon>
        <taxon>Burkholderiales</taxon>
        <taxon>Burkholderiaceae</taxon>
        <taxon>Paraburkholderia</taxon>
    </lineage>
</organism>
<name>A0A7X9X360_9BURK</name>
<evidence type="ECO:0000256" key="3">
    <source>
        <dbReference type="ARBA" id="ARBA00023163"/>
    </source>
</evidence>
<dbReference type="Gene3D" id="1.10.260.40">
    <property type="entry name" value="lambda repressor-like DNA-binding domains"/>
    <property type="match status" value="1"/>
</dbReference>
<dbReference type="SMART" id="SM00530">
    <property type="entry name" value="HTH_XRE"/>
    <property type="match status" value="1"/>
</dbReference>
<evidence type="ECO:0000313" key="5">
    <source>
        <dbReference type="EMBL" id="NML30572.1"/>
    </source>
</evidence>
<dbReference type="PANTHER" id="PTHR46797:SF23">
    <property type="entry name" value="HTH-TYPE TRANSCRIPTIONAL REGULATOR SUTR"/>
    <property type="match status" value="1"/>
</dbReference>
<dbReference type="PANTHER" id="PTHR46797">
    <property type="entry name" value="HTH-TYPE TRANSCRIPTIONAL REGULATOR"/>
    <property type="match status" value="1"/>
</dbReference>
<dbReference type="EMBL" id="JABBFZ010000003">
    <property type="protein sequence ID" value="NML30572.1"/>
    <property type="molecule type" value="Genomic_DNA"/>
</dbReference>
<evidence type="ECO:0000256" key="1">
    <source>
        <dbReference type="ARBA" id="ARBA00023015"/>
    </source>
</evidence>
<protein>
    <submittedName>
        <fullName evidence="5">Helix-turn-helix transcriptional regulator</fullName>
    </submittedName>
</protein>
<evidence type="ECO:0000313" key="6">
    <source>
        <dbReference type="Proteomes" id="UP000583127"/>
    </source>
</evidence>
<dbReference type="InterPro" id="IPR010982">
    <property type="entry name" value="Lambda_DNA-bd_dom_sf"/>
</dbReference>